<feature type="region of interest" description="Disordered" evidence="1">
    <location>
        <begin position="57"/>
        <end position="113"/>
    </location>
</feature>
<accession>A0A8J5V916</accession>
<protein>
    <submittedName>
        <fullName evidence="2">Uncharacterized protein</fullName>
    </submittedName>
</protein>
<evidence type="ECO:0000256" key="1">
    <source>
        <dbReference type="SAM" id="MobiDB-lite"/>
    </source>
</evidence>
<keyword evidence="3" id="KW-1185">Reference proteome</keyword>
<dbReference type="EMBL" id="JAAALK010000285">
    <property type="protein sequence ID" value="KAG8065282.1"/>
    <property type="molecule type" value="Genomic_DNA"/>
</dbReference>
<feature type="compositionally biased region" description="Gly residues" evidence="1">
    <location>
        <begin position="60"/>
        <end position="77"/>
    </location>
</feature>
<feature type="compositionally biased region" description="Basic residues" evidence="1">
    <location>
        <begin position="89"/>
        <end position="104"/>
    </location>
</feature>
<dbReference type="Proteomes" id="UP000729402">
    <property type="component" value="Unassembled WGS sequence"/>
</dbReference>
<gene>
    <name evidence="2" type="ORF">GUJ93_ZPchr0004g38176</name>
</gene>
<dbReference type="AlphaFoldDB" id="A0A8J5V916"/>
<comment type="caution">
    <text evidence="2">The sequence shown here is derived from an EMBL/GenBank/DDBJ whole genome shotgun (WGS) entry which is preliminary data.</text>
</comment>
<sequence length="113" mass="11232">MMDGGGHRRGRLAVAGGVGGGRRLGAWCSGLGAPVGGAGGRWRRASRQTEVAGGTWRAWAGGGGQWGQVAAGNGGRPLGTSGAPAGGGLRRRAVACGGGRRRKRELGAHVYSD</sequence>
<evidence type="ECO:0000313" key="2">
    <source>
        <dbReference type="EMBL" id="KAG8065282.1"/>
    </source>
</evidence>
<name>A0A8J5V916_ZIZPA</name>
<proteinExistence type="predicted"/>
<reference evidence="2" key="2">
    <citation type="submission" date="2021-02" db="EMBL/GenBank/DDBJ databases">
        <authorList>
            <person name="Kimball J.A."/>
            <person name="Haas M.W."/>
            <person name="Macchietto M."/>
            <person name="Kono T."/>
            <person name="Duquette J."/>
            <person name="Shao M."/>
        </authorList>
    </citation>
    <scope>NUCLEOTIDE SEQUENCE</scope>
    <source>
        <tissue evidence="2">Fresh leaf tissue</tissue>
    </source>
</reference>
<organism evidence="2 3">
    <name type="scientific">Zizania palustris</name>
    <name type="common">Northern wild rice</name>
    <dbReference type="NCBI Taxonomy" id="103762"/>
    <lineage>
        <taxon>Eukaryota</taxon>
        <taxon>Viridiplantae</taxon>
        <taxon>Streptophyta</taxon>
        <taxon>Embryophyta</taxon>
        <taxon>Tracheophyta</taxon>
        <taxon>Spermatophyta</taxon>
        <taxon>Magnoliopsida</taxon>
        <taxon>Liliopsida</taxon>
        <taxon>Poales</taxon>
        <taxon>Poaceae</taxon>
        <taxon>BOP clade</taxon>
        <taxon>Oryzoideae</taxon>
        <taxon>Oryzeae</taxon>
        <taxon>Zizaniinae</taxon>
        <taxon>Zizania</taxon>
    </lineage>
</organism>
<evidence type="ECO:0000313" key="3">
    <source>
        <dbReference type="Proteomes" id="UP000729402"/>
    </source>
</evidence>
<reference evidence="2" key="1">
    <citation type="journal article" date="2021" name="bioRxiv">
        <title>Whole Genome Assembly and Annotation of Northern Wild Rice, Zizania palustris L., Supports a Whole Genome Duplication in the Zizania Genus.</title>
        <authorList>
            <person name="Haas M."/>
            <person name="Kono T."/>
            <person name="Macchietto M."/>
            <person name="Millas R."/>
            <person name="McGilp L."/>
            <person name="Shao M."/>
            <person name="Duquette J."/>
            <person name="Hirsch C.N."/>
            <person name="Kimball J."/>
        </authorList>
    </citation>
    <scope>NUCLEOTIDE SEQUENCE</scope>
    <source>
        <tissue evidence="2">Fresh leaf tissue</tissue>
    </source>
</reference>